<dbReference type="SMART" id="SM00089">
    <property type="entry name" value="PKD"/>
    <property type="match status" value="2"/>
</dbReference>
<dbReference type="Gene3D" id="2.160.20.10">
    <property type="entry name" value="Single-stranded right-handed beta-helix, Pectin lyase-like"/>
    <property type="match status" value="1"/>
</dbReference>
<reference evidence="3 4" key="1">
    <citation type="submission" date="2022-06" db="EMBL/GenBank/DDBJ databases">
        <title>Sequencing the genomes of 1000 actinobacteria strains.</title>
        <authorList>
            <person name="Klenk H.-P."/>
        </authorList>
    </citation>
    <scope>NUCLEOTIDE SEQUENCE [LARGE SCALE GENOMIC DNA]</scope>
    <source>
        <strain evidence="3 4">DSM 41656</strain>
    </source>
</reference>
<accession>A0ABT1J001</accession>
<dbReference type="SUPFAM" id="SSF89372">
    <property type="entry name" value="Fucose-specific lectin"/>
    <property type="match status" value="1"/>
</dbReference>
<dbReference type="InterPro" id="IPR006626">
    <property type="entry name" value="PbH1"/>
</dbReference>
<dbReference type="InterPro" id="IPR022409">
    <property type="entry name" value="PKD/Chitinase_dom"/>
</dbReference>
<dbReference type="InterPro" id="IPR000601">
    <property type="entry name" value="PKD_dom"/>
</dbReference>
<proteinExistence type="predicted"/>
<sequence>MRLRQSAVLVVAAATGLVTVPAVSAAGAAPTELYVNGGVDACSDGGSGTAAQPFCTVSAAAAVVQPGQTVHVAGGLATYREAVHLTRSGTAEQPITFVGSTAPLGDFRQAAQLYPAEGSDFTLDGVHDVVIRGFELDAPGNNPGIPAVTVKNSQRVSVDGNDFPDNGGVTVSGSGDRVTVSRNTFRGSGGVALGAGTQHALVTANVFDGTRSTAVAAVDAPNTAVTNNTIASSCGESVKIDGTSPNAVIENNLITAGFAPASGDPCATPGPARGETEISVSAASTAGTTVDYNSVHPWSDANAYTWGGTSYPTVAAFRATGQGAHDIDTDFTCANGNCGTDARYARSPLNYPALADSADPAAPGVGTDLRGYTYADNPNAADTLGGVRDRGAYEATGLGSVTLAVTTTDAPGLKGSTPFTVTATATVQSAWPLQQLDYAFDFGDGAAPVHSTSPTVSHTYQSAGTFYPGVVVTDRHGAKVGASADQVRVATTQLAADPVVTLDDTLYATIQPNASTPWSFTSEEIDFGDGTAKQSQTYPLGVYYHQYMVSGDYQLTVTDRDDSGKVLVTKRTVHAVSARDTAALQPGKRVQLLTRTGKDWLGDAGANYDKGVWGRFMPVPGAGFSAKNVTAMASATTADQYLRAFALVDGRIYSADRNLGPAAGGVTQGQWLPWSEVTGANGAGSLSGITQIAAASTGNRIHVLAVANGRVYEASGDRAAGTWSTWGDITGALGFPANNVSVSAAFIGNVLHVAMLGSDGHIRIGDGDYNRGRWSGGDMTAVIGYAWPTQYVKPTQVGVAATPDGKLHVFAVVWDRLMEAGGDYVAGRWSNWADVSAATGLNSYGVRQVAVAGNGSTLRVFTLDANGNILETDADYAAGRWSRVAAVSDPGAAGGGSVNSLISAAGL</sequence>
<dbReference type="SUPFAM" id="SSF51126">
    <property type="entry name" value="Pectin lyase-like"/>
    <property type="match status" value="1"/>
</dbReference>
<dbReference type="CDD" id="cd00146">
    <property type="entry name" value="PKD"/>
    <property type="match status" value="1"/>
</dbReference>
<evidence type="ECO:0000313" key="4">
    <source>
        <dbReference type="Proteomes" id="UP001206483"/>
    </source>
</evidence>
<evidence type="ECO:0000259" key="2">
    <source>
        <dbReference type="PROSITE" id="PS50093"/>
    </source>
</evidence>
<evidence type="ECO:0000256" key="1">
    <source>
        <dbReference type="SAM" id="SignalP"/>
    </source>
</evidence>
<organism evidence="3 4">
    <name type="scientific">Kitasatospora paracochleata</name>
    <dbReference type="NCBI Taxonomy" id="58354"/>
    <lineage>
        <taxon>Bacteria</taxon>
        <taxon>Bacillati</taxon>
        <taxon>Actinomycetota</taxon>
        <taxon>Actinomycetes</taxon>
        <taxon>Kitasatosporales</taxon>
        <taxon>Streptomycetaceae</taxon>
        <taxon>Kitasatospora</taxon>
    </lineage>
</organism>
<dbReference type="InterPro" id="IPR039448">
    <property type="entry name" value="Beta_helix"/>
</dbReference>
<dbReference type="InterPro" id="IPR012334">
    <property type="entry name" value="Pectin_lyas_fold"/>
</dbReference>
<evidence type="ECO:0000313" key="3">
    <source>
        <dbReference type="EMBL" id="MCP2310498.1"/>
    </source>
</evidence>
<dbReference type="Proteomes" id="UP001206483">
    <property type="component" value="Unassembled WGS sequence"/>
</dbReference>
<keyword evidence="4" id="KW-1185">Reference proteome</keyword>
<dbReference type="InterPro" id="IPR035986">
    <property type="entry name" value="PKD_dom_sf"/>
</dbReference>
<dbReference type="InterPro" id="IPR013783">
    <property type="entry name" value="Ig-like_fold"/>
</dbReference>
<feature type="signal peptide" evidence="1">
    <location>
        <begin position="1"/>
        <end position="25"/>
    </location>
</feature>
<dbReference type="InterPro" id="IPR011050">
    <property type="entry name" value="Pectin_lyase_fold/virulence"/>
</dbReference>
<name>A0ABT1J001_9ACTN</name>
<dbReference type="Pfam" id="PF00801">
    <property type="entry name" value="PKD"/>
    <property type="match status" value="1"/>
</dbReference>
<dbReference type="Pfam" id="PF13229">
    <property type="entry name" value="Beta_helix"/>
    <property type="match status" value="1"/>
</dbReference>
<dbReference type="SUPFAM" id="SSF49299">
    <property type="entry name" value="PKD domain"/>
    <property type="match status" value="2"/>
</dbReference>
<protein>
    <recommendedName>
        <fullName evidence="2">PKD domain-containing protein</fullName>
    </recommendedName>
</protein>
<dbReference type="EMBL" id="JAMZDX010000003">
    <property type="protein sequence ID" value="MCP2310498.1"/>
    <property type="molecule type" value="Genomic_DNA"/>
</dbReference>
<keyword evidence="1" id="KW-0732">Signal</keyword>
<dbReference type="RefSeq" id="WP_253798488.1">
    <property type="nucleotide sequence ID" value="NZ_BAAAUB010000014.1"/>
</dbReference>
<gene>
    <name evidence="3" type="ORF">FHR36_003631</name>
</gene>
<dbReference type="Gene3D" id="2.60.40.10">
    <property type="entry name" value="Immunoglobulins"/>
    <property type="match status" value="1"/>
</dbReference>
<feature type="domain" description="PKD" evidence="2">
    <location>
        <begin position="438"/>
        <end position="485"/>
    </location>
</feature>
<dbReference type="SMART" id="SM00710">
    <property type="entry name" value="PbH1"/>
    <property type="match status" value="6"/>
</dbReference>
<dbReference type="PROSITE" id="PS50093">
    <property type="entry name" value="PKD"/>
    <property type="match status" value="1"/>
</dbReference>
<feature type="chain" id="PRO_5046349388" description="PKD domain-containing protein" evidence="1">
    <location>
        <begin position="26"/>
        <end position="907"/>
    </location>
</feature>
<comment type="caution">
    <text evidence="3">The sequence shown here is derived from an EMBL/GenBank/DDBJ whole genome shotgun (WGS) entry which is preliminary data.</text>
</comment>